<dbReference type="eggNOG" id="KOG4177">
    <property type="taxonomic scope" value="Eukaryota"/>
</dbReference>
<reference evidence="2" key="1">
    <citation type="journal article" date="2015" name="BMC Genomics">
        <title>Genomic and transcriptomic analysis of the endophytic fungus Pestalotiopsis fici reveals its lifestyle and high potential for synthesis of natural products.</title>
        <authorList>
            <person name="Wang X."/>
            <person name="Zhang X."/>
            <person name="Liu L."/>
            <person name="Xiang M."/>
            <person name="Wang W."/>
            <person name="Sun X."/>
            <person name="Che Y."/>
            <person name="Guo L."/>
            <person name="Liu G."/>
            <person name="Guo L."/>
            <person name="Wang C."/>
            <person name="Yin W.B."/>
            <person name="Stadler M."/>
            <person name="Zhang X."/>
            <person name="Liu X."/>
        </authorList>
    </citation>
    <scope>NUCLEOTIDE SEQUENCE [LARGE SCALE GENOMIC DNA]</scope>
    <source>
        <strain evidence="2">W106-1 / CGMCC3.15140</strain>
    </source>
</reference>
<name>W3WXV0_PESFW</name>
<dbReference type="InterPro" id="IPR036770">
    <property type="entry name" value="Ankyrin_rpt-contain_sf"/>
</dbReference>
<keyword evidence="2" id="KW-1185">Reference proteome</keyword>
<dbReference type="Gene3D" id="1.25.40.20">
    <property type="entry name" value="Ankyrin repeat-containing domain"/>
    <property type="match status" value="1"/>
</dbReference>
<dbReference type="HOGENOM" id="CLU_636321_0_0_1"/>
<organism evidence="1 2">
    <name type="scientific">Pestalotiopsis fici (strain W106-1 / CGMCC3.15140)</name>
    <dbReference type="NCBI Taxonomy" id="1229662"/>
    <lineage>
        <taxon>Eukaryota</taxon>
        <taxon>Fungi</taxon>
        <taxon>Dikarya</taxon>
        <taxon>Ascomycota</taxon>
        <taxon>Pezizomycotina</taxon>
        <taxon>Sordariomycetes</taxon>
        <taxon>Xylariomycetidae</taxon>
        <taxon>Amphisphaeriales</taxon>
        <taxon>Sporocadaceae</taxon>
        <taxon>Pestalotiopsis</taxon>
    </lineage>
</organism>
<proteinExistence type="predicted"/>
<gene>
    <name evidence="1" type="ORF">PFICI_09773</name>
</gene>
<dbReference type="AlphaFoldDB" id="W3WXV0"/>
<dbReference type="EMBL" id="KI912115">
    <property type="protein sequence ID" value="ETS77711.1"/>
    <property type="molecule type" value="Genomic_DNA"/>
</dbReference>
<protein>
    <submittedName>
        <fullName evidence="1">Uncharacterized protein</fullName>
    </submittedName>
</protein>
<dbReference type="SUPFAM" id="SSF48403">
    <property type="entry name" value="Ankyrin repeat"/>
    <property type="match status" value="1"/>
</dbReference>
<dbReference type="InParanoid" id="W3WXV0"/>
<dbReference type="RefSeq" id="XP_007836545.1">
    <property type="nucleotide sequence ID" value="XM_007838354.1"/>
</dbReference>
<evidence type="ECO:0000313" key="1">
    <source>
        <dbReference type="EMBL" id="ETS77711.1"/>
    </source>
</evidence>
<dbReference type="Proteomes" id="UP000030651">
    <property type="component" value="Unassembled WGS sequence"/>
</dbReference>
<dbReference type="KEGG" id="pfy:PFICI_09773"/>
<sequence length="431" mass="47988">MASFGETSKRKFGSWGEVPNKSIKRVRTENGGTDLSKLEATLSAELGFAVLQFLPFRDAIALALTNKGMKSWVLPELYRIHAREAKKDDSLVPLALQWAVWYGKSSVFEASIQAMDEIGLDSNEVVTRTLRQGCELAEILSKGRQQCLPGKVRPVRWSTGFDMPGPFLQLLDIACFRGHFDLVKVLADKAGDISQDPATGFKSHVAYALNADIAKFLINRGASMGTTEDNCAFLGLTRRAILLHNCQDRRRLDDTEQKETDVLATIEYLVNSGHKVSSQYTNICIHPFYCAVTTTSEPKLIRMLFKAVGTSTLTHSTTGVTRNLVTMAMRQRQWEAASLLIDAGGIPEGECVISMSSIWKNNPEDPFVKKLLRLVPVDATANGELLTVRAIKMHDFKLLEMLAKAGFACPDKAIHFGKWKLDRLWLFMAER</sequence>
<evidence type="ECO:0000313" key="2">
    <source>
        <dbReference type="Proteomes" id="UP000030651"/>
    </source>
</evidence>
<dbReference type="GeneID" id="19274786"/>
<dbReference type="OrthoDB" id="539213at2759"/>
<accession>W3WXV0</accession>